<feature type="compositionally biased region" description="Acidic residues" evidence="1">
    <location>
        <begin position="12"/>
        <end position="22"/>
    </location>
</feature>
<comment type="caution">
    <text evidence="2">The sequence shown here is derived from an EMBL/GenBank/DDBJ whole genome shotgun (WGS) entry which is preliminary data.</text>
</comment>
<organism evidence="2 3">
    <name type="scientific">Georgenia halophila</name>
    <dbReference type="NCBI Taxonomy" id="620889"/>
    <lineage>
        <taxon>Bacteria</taxon>
        <taxon>Bacillati</taxon>
        <taxon>Actinomycetota</taxon>
        <taxon>Actinomycetes</taxon>
        <taxon>Micrococcales</taxon>
        <taxon>Bogoriellaceae</taxon>
        <taxon>Georgenia</taxon>
    </lineage>
</organism>
<dbReference type="InterPro" id="IPR025449">
    <property type="entry name" value="JetB"/>
</dbReference>
<reference evidence="3" key="1">
    <citation type="journal article" date="2019" name="Int. J. Syst. Evol. Microbiol.">
        <title>The Global Catalogue of Microorganisms (GCM) 10K type strain sequencing project: providing services to taxonomists for standard genome sequencing and annotation.</title>
        <authorList>
            <consortium name="The Broad Institute Genomics Platform"/>
            <consortium name="The Broad Institute Genome Sequencing Center for Infectious Disease"/>
            <person name="Wu L."/>
            <person name="Ma J."/>
        </authorList>
    </citation>
    <scope>NUCLEOTIDE SEQUENCE [LARGE SCALE GENOMIC DNA]</scope>
    <source>
        <strain evidence="3">JCM 17810</strain>
    </source>
</reference>
<protein>
    <recommendedName>
        <fullName evidence="4">DUF4194 domain-containing protein</fullName>
    </recommendedName>
</protein>
<evidence type="ECO:0008006" key="4">
    <source>
        <dbReference type="Google" id="ProtNLM"/>
    </source>
</evidence>
<name>A0ABP8L4L6_9MICO</name>
<proteinExistence type="predicted"/>
<feature type="region of interest" description="Disordered" evidence="1">
    <location>
        <begin position="1"/>
        <end position="26"/>
    </location>
</feature>
<dbReference type="Proteomes" id="UP001500622">
    <property type="component" value="Unassembled WGS sequence"/>
</dbReference>
<dbReference type="EMBL" id="BAABGN010000007">
    <property type="protein sequence ID" value="GAA4422676.1"/>
    <property type="molecule type" value="Genomic_DNA"/>
</dbReference>
<evidence type="ECO:0000256" key="1">
    <source>
        <dbReference type="SAM" id="MobiDB-lite"/>
    </source>
</evidence>
<evidence type="ECO:0000313" key="2">
    <source>
        <dbReference type="EMBL" id="GAA4422676.1"/>
    </source>
</evidence>
<accession>A0ABP8L4L6</accession>
<sequence length="245" mass="28046">MGMTDFFHDEDRADETDAPVPEDDLRSGLFEGDEGTLYPEQRRCLHALLKHRYISADRHPDHWEVLLKDDEGVIKSRLHDIFLDLQVEWEQRIAFKRRAISETGEPLPSLLRDVSHTKEETIVMLALRQRYFAQRQEGDEAVFIDRQAMLEEISERWPEHLTNRSAAAKKAETGIEGLARAGVLLKTVDPDRFQISPIIEVLLPVEKLHELLTWLMTQNGTAPADEEADDELELDGLAVEQGDDA</sequence>
<keyword evidence="3" id="KW-1185">Reference proteome</keyword>
<dbReference type="Pfam" id="PF13835">
    <property type="entry name" value="DUF4194"/>
    <property type="match status" value="1"/>
</dbReference>
<gene>
    <name evidence="2" type="ORF">GCM10023169_17400</name>
</gene>
<feature type="compositionally biased region" description="Basic and acidic residues" evidence="1">
    <location>
        <begin position="1"/>
        <end position="11"/>
    </location>
</feature>
<evidence type="ECO:0000313" key="3">
    <source>
        <dbReference type="Proteomes" id="UP001500622"/>
    </source>
</evidence>